<dbReference type="EMBL" id="UYJE01005457">
    <property type="protein sequence ID" value="VDI37529.1"/>
    <property type="molecule type" value="Genomic_DNA"/>
</dbReference>
<proteinExistence type="predicted"/>
<gene>
    <name evidence="2" type="ORF">MGAL_10B083217</name>
</gene>
<feature type="chain" id="PRO_5032575174" evidence="1">
    <location>
        <begin position="32"/>
        <end position="104"/>
    </location>
</feature>
<evidence type="ECO:0000256" key="1">
    <source>
        <dbReference type="SAM" id="SignalP"/>
    </source>
</evidence>
<keyword evidence="1" id="KW-0732">Signal</keyword>
<dbReference type="OrthoDB" id="6145924at2759"/>
<name>A0A8B6ER76_MYTGA</name>
<comment type="caution">
    <text evidence="2">The sequence shown here is derived from an EMBL/GenBank/DDBJ whole genome shotgun (WGS) entry which is preliminary data.</text>
</comment>
<keyword evidence="3" id="KW-1185">Reference proteome</keyword>
<evidence type="ECO:0000313" key="2">
    <source>
        <dbReference type="EMBL" id="VDI37529.1"/>
    </source>
</evidence>
<reference evidence="2" key="1">
    <citation type="submission" date="2018-11" db="EMBL/GenBank/DDBJ databases">
        <authorList>
            <person name="Alioto T."/>
            <person name="Alioto T."/>
        </authorList>
    </citation>
    <scope>NUCLEOTIDE SEQUENCE</scope>
</reference>
<accession>A0A8B6ER76</accession>
<dbReference type="Proteomes" id="UP000596742">
    <property type="component" value="Unassembled WGS sequence"/>
</dbReference>
<dbReference type="AlphaFoldDB" id="A0A8B6ER76"/>
<feature type="signal peptide" evidence="1">
    <location>
        <begin position="1"/>
        <end position="31"/>
    </location>
</feature>
<evidence type="ECO:0000313" key="3">
    <source>
        <dbReference type="Proteomes" id="UP000596742"/>
    </source>
</evidence>
<protein>
    <submittedName>
        <fullName evidence="2">Uncharacterized protein</fullName>
    </submittedName>
</protein>
<sequence length="104" mass="11573">MLHNLNTLTAFLTIKQTVLLCILSQVPTTGADSSTEKNLKTSCYCKAVDADTHRTLHDFRSIRSCSGSTKSCGCHHSAMITCGDECDRRVTNWLRSNGQRCRFC</sequence>
<organism evidence="2 3">
    <name type="scientific">Mytilus galloprovincialis</name>
    <name type="common">Mediterranean mussel</name>
    <dbReference type="NCBI Taxonomy" id="29158"/>
    <lineage>
        <taxon>Eukaryota</taxon>
        <taxon>Metazoa</taxon>
        <taxon>Spiralia</taxon>
        <taxon>Lophotrochozoa</taxon>
        <taxon>Mollusca</taxon>
        <taxon>Bivalvia</taxon>
        <taxon>Autobranchia</taxon>
        <taxon>Pteriomorphia</taxon>
        <taxon>Mytilida</taxon>
        <taxon>Mytiloidea</taxon>
        <taxon>Mytilidae</taxon>
        <taxon>Mytilinae</taxon>
        <taxon>Mytilus</taxon>
    </lineage>
</organism>